<dbReference type="InterPro" id="IPR008767">
    <property type="entry name" value="Phage_SPP1_head-tail_adaptor"/>
</dbReference>
<dbReference type="Proteomes" id="UP000269115">
    <property type="component" value="Unassembled WGS sequence"/>
</dbReference>
<protein>
    <submittedName>
        <fullName evidence="1">SPP1 family predicted phage head-tail adaptor</fullName>
    </submittedName>
</protein>
<dbReference type="AlphaFoldDB" id="A0A9X8EJM2"/>
<name>A0A9X8EJM2_PSEPU</name>
<accession>A0A9X8EJM2</accession>
<dbReference type="EMBL" id="RJUR01000014">
    <property type="protein sequence ID" value="ROQ49103.1"/>
    <property type="molecule type" value="Genomic_DNA"/>
</dbReference>
<dbReference type="NCBIfam" id="TIGR01563">
    <property type="entry name" value="gp16_SPP1"/>
    <property type="match status" value="1"/>
</dbReference>
<comment type="caution">
    <text evidence="1">The sequence shown here is derived from an EMBL/GenBank/DDBJ whole genome shotgun (WGS) entry which is preliminary data.</text>
</comment>
<evidence type="ECO:0000313" key="1">
    <source>
        <dbReference type="EMBL" id="ROQ49103.1"/>
    </source>
</evidence>
<dbReference type="Pfam" id="PF05521">
    <property type="entry name" value="Phage_HCP"/>
    <property type="match status" value="1"/>
</dbReference>
<gene>
    <name evidence="1" type="ORF">EDF85_3412</name>
</gene>
<organism evidence="1 2">
    <name type="scientific">Pseudomonas putida</name>
    <name type="common">Arthrobacter siderocapsulatus</name>
    <dbReference type="NCBI Taxonomy" id="303"/>
    <lineage>
        <taxon>Bacteria</taxon>
        <taxon>Pseudomonadati</taxon>
        <taxon>Pseudomonadota</taxon>
        <taxon>Gammaproteobacteria</taxon>
        <taxon>Pseudomonadales</taxon>
        <taxon>Pseudomonadaceae</taxon>
        <taxon>Pseudomonas</taxon>
    </lineage>
</organism>
<dbReference type="Gene3D" id="2.40.10.270">
    <property type="entry name" value="Bacteriophage SPP1 head-tail adaptor protein"/>
    <property type="match status" value="1"/>
</dbReference>
<proteinExistence type="predicted"/>
<reference evidence="1 2" key="1">
    <citation type="submission" date="2018-11" db="EMBL/GenBank/DDBJ databases">
        <title>Genomic analyses of the natural microbiome of Caenorhabditis elegans.</title>
        <authorList>
            <person name="Samuel B."/>
        </authorList>
    </citation>
    <scope>NUCLEOTIDE SEQUENCE [LARGE SCALE GENOMIC DNA]</scope>
    <source>
        <strain evidence="1 2">BIGb0473</strain>
    </source>
</reference>
<dbReference type="InterPro" id="IPR038666">
    <property type="entry name" value="SSP1_head-tail_sf"/>
</dbReference>
<evidence type="ECO:0000313" key="2">
    <source>
        <dbReference type="Proteomes" id="UP000269115"/>
    </source>
</evidence>
<sequence length="111" mass="12103">MGCMRAGPLRNRCQVTFPHEERNKSGGATVTWLPATPAILWAEIRTPSGRVSPVAEKLASVVTAEIIARPRADLAPGWRITRRGVAYKVEAVLPDNDNTLMRLLCSSVPNP</sequence>